<feature type="transmembrane region" description="Helical" evidence="1">
    <location>
        <begin position="73"/>
        <end position="98"/>
    </location>
</feature>
<gene>
    <name evidence="2" type="ORF">COS52_05440</name>
</gene>
<name>A0A2M7BR15_9BACT</name>
<dbReference type="AlphaFoldDB" id="A0A2M7BR15"/>
<keyword evidence="1" id="KW-1133">Transmembrane helix</keyword>
<comment type="caution">
    <text evidence="2">The sequence shown here is derived from an EMBL/GenBank/DDBJ whole genome shotgun (WGS) entry which is preliminary data.</text>
</comment>
<dbReference type="Pfam" id="PF18895">
    <property type="entry name" value="T4SS_pilin"/>
    <property type="match status" value="1"/>
</dbReference>
<sequence>MNIVRSVYAEVDFGNKDLNPVAKFDSITSLVNLIVPIMMIIGGIITLTMLLLGAYKYLTSEGNPEKISKAQSVLIYAIIGLFLIVASFVLTKIIGFVLKVDMPL</sequence>
<accession>A0A2M7BR15</accession>
<protein>
    <submittedName>
        <fullName evidence="2">Uncharacterized protein</fullName>
    </submittedName>
</protein>
<dbReference type="EMBL" id="PEVA01000227">
    <property type="protein sequence ID" value="PIV07920.1"/>
    <property type="molecule type" value="Genomic_DNA"/>
</dbReference>
<evidence type="ECO:0000313" key="3">
    <source>
        <dbReference type="Proteomes" id="UP000230119"/>
    </source>
</evidence>
<evidence type="ECO:0000256" key="1">
    <source>
        <dbReference type="SAM" id="Phobius"/>
    </source>
</evidence>
<proteinExistence type="predicted"/>
<evidence type="ECO:0000313" key="2">
    <source>
        <dbReference type="EMBL" id="PIV07920.1"/>
    </source>
</evidence>
<keyword evidence="1" id="KW-0472">Membrane</keyword>
<feature type="transmembrane region" description="Helical" evidence="1">
    <location>
        <begin position="33"/>
        <end position="52"/>
    </location>
</feature>
<dbReference type="InterPro" id="IPR043993">
    <property type="entry name" value="T4SS_pilin"/>
</dbReference>
<organism evidence="2 3">
    <name type="scientific">Candidatus Roizmanbacteria bacterium CG03_land_8_20_14_0_80_39_12</name>
    <dbReference type="NCBI Taxonomy" id="1974847"/>
    <lineage>
        <taxon>Bacteria</taxon>
        <taxon>Candidatus Roizmaniibacteriota</taxon>
    </lineage>
</organism>
<keyword evidence="1" id="KW-0812">Transmembrane</keyword>
<dbReference type="Proteomes" id="UP000230119">
    <property type="component" value="Unassembled WGS sequence"/>
</dbReference>
<reference evidence="3" key="1">
    <citation type="submission" date="2017-09" db="EMBL/GenBank/DDBJ databases">
        <title>Depth-based differentiation of microbial function through sediment-hosted aquifers and enrichment of novel symbionts in the deep terrestrial subsurface.</title>
        <authorList>
            <person name="Probst A.J."/>
            <person name="Ladd B."/>
            <person name="Jarett J.K."/>
            <person name="Geller-Mcgrath D.E."/>
            <person name="Sieber C.M.K."/>
            <person name="Emerson J.B."/>
            <person name="Anantharaman K."/>
            <person name="Thomas B.C."/>
            <person name="Malmstrom R."/>
            <person name="Stieglmeier M."/>
            <person name="Klingl A."/>
            <person name="Woyke T."/>
            <person name="Ryan C.M."/>
            <person name="Banfield J.F."/>
        </authorList>
    </citation>
    <scope>NUCLEOTIDE SEQUENCE [LARGE SCALE GENOMIC DNA]</scope>
</reference>